<dbReference type="RefSeq" id="WP_110393657.1">
    <property type="nucleotide sequence ID" value="NZ_JBHUHB010000001.1"/>
</dbReference>
<evidence type="ECO:0000256" key="1">
    <source>
        <dbReference type="ARBA" id="ARBA00004651"/>
    </source>
</evidence>
<evidence type="ECO:0000313" key="10">
    <source>
        <dbReference type="Proteomes" id="UP000247978"/>
    </source>
</evidence>
<dbReference type="InterPro" id="IPR051393">
    <property type="entry name" value="ABC_transporter_permease"/>
</dbReference>
<dbReference type="Proteomes" id="UP000247978">
    <property type="component" value="Unassembled WGS sequence"/>
</dbReference>
<dbReference type="EMBL" id="QJJQ01000001">
    <property type="protein sequence ID" value="PXW90392.1"/>
    <property type="molecule type" value="Genomic_DNA"/>
</dbReference>
<evidence type="ECO:0000256" key="4">
    <source>
        <dbReference type="ARBA" id="ARBA00022692"/>
    </source>
</evidence>
<protein>
    <submittedName>
        <fullName evidence="9">Carbohydrate ABC transporter membrane protein 1 (CUT1 family)</fullName>
    </submittedName>
</protein>
<evidence type="ECO:0000256" key="3">
    <source>
        <dbReference type="ARBA" id="ARBA00022475"/>
    </source>
</evidence>
<evidence type="ECO:0000256" key="7">
    <source>
        <dbReference type="RuleBase" id="RU363032"/>
    </source>
</evidence>
<feature type="transmembrane region" description="Helical" evidence="7">
    <location>
        <begin position="158"/>
        <end position="183"/>
    </location>
</feature>
<accession>A0A2V3W8E4</accession>
<evidence type="ECO:0000256" key="2">
    <source>
        <dbReference type="ARBA" id="ARBA00022448"/>
    </source>
</evidence>
<dbReference type="InterPro" id="IPR000515">
    <property type="entry name" value="MetI-like"/>
</dbReference>
<feature type="transmembrane region" description="Helical" evidence="7">
    <location>
        <begin position="12"/>
        <end position="34"/>
    </location>
</feature>
<dbReference type="Gene3D" id="1.10.3720.10">
    <property type="entry name" value="MetI-like"/>
    <property type="match status" value="1"/>
</dbReference>
<feature type="transmembrane region" description="Helical" evidence="7">
    <location>
        <begin position="73"/>
        <end position="96"/>
    </location>
</feature>
<feature type="transmembrane region" description="Helical" evidence="7">
    <location>
        <begin position="108"/>
        <end position="128"/>
    </location>
</feature>
<dbReference type="PANTHER" id="PTHR30193:SF41">
    <property type="entry name" value="DIACETYLCHITOBIOSE UPTAKE SYSTEM PERMEASE PROTEIN NGCF"/>
    <property type="match status" value="1"/>
</dbReference>
<keyword evidence="4 7" id="KW-0812">Transmembrane</keyword>
<dbReference type="CDD" id="cd06261">
    <property type="entry name" value="TM_PBP2"/>
    <property type="match status" value="1"/>
</dbReference>
<dbReference type="Pfam" id="PF00528">
    <property type="entry name" value="BPD_transp_1"/>
    <property type="match status" value="1"/>
</dbReference>
<keyword evidence="3" id="KW-1003">Cell membrane</keyword>
<keyword evidence="2 7" id="KW-0813">Transport</keyword>
<feature type="transmembrane region" description="Helical" evidence="7">
    <location>
        <begin position="204"/>
        <end position="226"/>
    </location>
</feature>
<comment type="caution">
    <text evidence="9">The sequence shown here is derived from an EMBL/GenBank/DDBJ whole genome shotgun (WGS) entry which is preliminary data.</text>
</comment>
<feature type="domain" description="ABC transmembrane type-1" evidence="8">
    <location>
        <begin position="71"/>
        <end position="285"/>
    </location>
</feature>
<comment type="subcellular location">
    <subcellularLocation>
        <location evidence="1 7">Cell membrane</location>
        <topology evidence="1 7">Multi-pass membrane protein</topology>
    </subcellularLocation>
</comment>
<comment type="similarity">
    <text evidence="7">Belongs to the binding-protein-dependent transport system permease family.</text>
</comment>
<keyword evidence="5 7" id="KW-1133">Transmembrane helix</keyword>
<dbReference type="PANTHER" id="PTHR30193">
    <property type="entry name" value="ABC TRANSPORTER PERMEASE PROTEIN"/>
    <property type="match status" value="1"/>
</dbReference>
<dbReference type="AlphaFoldDB" id="A0A2V3W8E4"/>
<evidence type="ECO:0000256" key="6">
    <source>
        <dbReference type="ARBA" id="ARBA00023136"/>
    </source>
</evidence>
<evidence type="ECO:0000259" key="8">
    <source>
        <dbReference type="PROSITE" id="PS50928"/>
    </source>
</evidence>
<dbReference type="SUPFAM" id="SSF161098">
    <property type="entry name" value="MetI-like"/>
    <property type="match status" value="1"/>
</dbReference>
<organism evidence="9 10">
    <name type="scientific">Pseudogracilibacillus auburnensis</name>
    <dbReference type="NCBI Taxonomy" id="1494959"/>
    <lineage>
        <taxon>Bacteria</taxon>
        <taxon>Bacillati</taxon>
        <taxon>Bacillota</taxon>
        <taxon>Bacilli</taxon>
        <taxon>Bacillales</taxon>
        <taxon>Bacillaceae</taxon>
        <taxon>Pseudogracilibacillus</taxon>
    </lineage>
</organism>
<dbReference type="InterPro" id="IPR035906">
    <property type="entry name" value="MetI-like_sf"/>
</dbReference>
<name>A0A2V3W8E4_9BACI</name>
<dbReference type="GO" id="GO:0005886">
    <property type="term" value="C:plasma membrane"/>
    <property type="evidence" value="ECO:0007669"/>
    <property type="project" value="UniProtKB-SubCell"/>
</dbReference>
<keyword evidence="10" id="KW-1185">Reference proteome</keyword>
<evidence type="ECO:0000256" key="5">
    <source>
        <dbReference type="ARBA" id="ARBA00022989"/>
    </source>
</evidence>
<reference evidence="9 10" key="1">
    <citation type="submission" date="2018-05" db="EMBL/GenBank/DDBJ databases">
        <title>Genomic Encyclopedia of Type Strains, Phase IV (KMG-IV): sequencing the most valuable type-strain genomes for metagenomic binning, comparative biology and taxonomic classification.</title>
        <authorList>
            <person name="Goeker M."/>
        </authorList>
    </citation>
    <scope>NUCLEOTIDE SEQUENCE [LARGE SCALE GENOMIC DNA]</scope>
    <source>
        <strain evidence="9 10">DSM 28556</strain>
    </source>
</reference>
<feature type="transmembrane region" description="Helical" evidence="7">
    <location>
        <begin position="266"/>
        <end position="288"/>
    </location>
</feature>
<keyword evidence="6 7" id="KW-0472">Membrane</keyword>
<dbReference type="GO" id="GO:0055085">
    <property type="term" value="P:transmembrane transport"/>
    <property type="evidence" value="ECO:0007669"/>
    <property type="project" value="InterPro"/>
</dbReference>
<evidence type="ECO:0000313" key="9">
    <source>
        <dbReference type="EMBL" id="PXW90392.1"/>
    </source>
</evidence>
<gene>
    <name evidence="9" type="ORF">DFR56_101304</name>
</gene>
<sequence length="297" mass="33263">MKFMNGNRKRYLTGIFFIAPISIIIFTFLLLPILQTMYYSFTDWRGVGEYSFIGLKNYINIFNDSSFKYSLLLTIYVGLSIAFLTNVIGLTFALVLDQALKTKNILRTILYLPNVIPIVVAAFVWRYILDYNNGLANKFFSTFSSESIHIPWIDSPDYVVPTIIMISTWQMIGPVMIVYLAALQGVPLDLIEAAKIDGASKVKRFLNVTLPMIAPGITVNILIGLANGIRIFDLPYALTGGGPAGASETLAIKIYRYAFQSTELSYGMAASFIMTLVALVITLLFVSLSRRYERNVM</sequence>
<proteinExistence type="inferred from homology"/>
<dbReference type="PROSITE" id="PS50928">
    <property type="entry name" value="ABC_TM1"/>
    <property type="match status" value="1"/>
</dbReference>